<dbReference type="Proteomes" id="UP000023430">
    <property type="component" value="Unassembled WGS sequence"/>
</dbReference>
<evidence type="ECO:0000256" key="1">
    <source>
        <dbReference type="ARBA" id="ARBA00004613"/>
    </source>
</evidence>
<dbReference type="PROSITE" id="PS00330">
    <property type="entry name" value="HEMOLYSIN_CALCIUM"/>
    <property type="match status" value="5"/>
</dbReference>
<proteinExistence type="predicted"/>
<evidence type="ECO:0000256" key="2">
    <source>
        <dbReference type="ARBA" id="ARBA00022525"/>
    </source>
</evidence>
<evidence type="ECO:0000313" key="4">
    <source>
        <dbReference type="Proteomes" id="UP000023430"/>
    </source>
</evidence>
<dbReference type="EMBL" id="JAME01000045">
    <property type="protein sequence ID" value="ETX26984.1"/>
    <property type="molecule type" value="Genomic_DNA"/>
</dbReference>
<dbReference type="PANTHER" id="PTHR38340">
    <property type="entry name" value="S-LAYER PROTEIN"/>
    <property type="match status" value="1"/>
</dbReference>
<dbReference type="InterPro" id="IPR018511">
    <property type="entry name" value="Hemolysin-typ_Ca-bd_CS"/>
</dbReference>
<dbReference type="STRING" id="1449351.RISW2_17115"/>
<dbReference type="InterPro" id="IPR011049">
    <property type="entry name" value="Serralysin-like_metalloprot_C"/>
</dbReference>
<dbReference type="GO" id="GO:0005576">
    <property type="term" value="C:extracellular region"/>
    <property type="evidence" value="ECO:0007669"/>
    <property type="project" value="UniProtKB-SubCell"/>
</dbReference>
<dbReference type="InterPro" id="IPR050557">
    <property type="entry name" value="RTX_toxin/Mannuronan_C5-epim"/>
</dbReference>
<dbReference type="eggNOG" id="COG2931">
    <property type="taxonomic scope" value="Bacteria"/>
</dbReference>
<dbReference type="RefSeq" id="WP_051492200.1">
    <property type="nucleotide sequence ID" value="NZ_JAME01000045.1"/>
</dbReference>
<dbReference type="PANTHER" id="PTHR38340:SF1">
    <property type="entry name" value="S-LAYER PROTEIN"/>
    <property type="match status" value="1"/>
</dbReference>
<keyword evidence="4" id="KW-1185">Reference proteome</keyword>
<comment type="caution">
    <text evidence="3">The sequence shown here is derived from an EMBL/GenBank/DDBJ whole genome shotgun (WGS) entry which is preliminary data.</text>
</comment>
<dbReference type="PRINTS" id="PR00313">
    <property type="entry name" value="CABNDNGRPT"/>
</dbReference>
<keyword evidence="2" id="KW-0964">Secreted</keyword>
<reference evidence="3 4" key="1">
    <citation type="submission" date="2014-01" db="EMBL/GenBank/DDBJ databases">
        <title>Roseivivax isoporae LMG 25204 Genome Sequencing.</title>
        <authorList>
            <person name="Lai Q."/>
            <person name="Li G."/>
            <person name="Shao Z."/>
        </authorList>
    </citation>
    <scope>NUCLEOTIDE SEQUENCE [LARGE SCALE GENOMIC DNA]</scope>
    <source>
        <strain evidence="3 4">LMG 25204</strain>
    </source>
</reference>
<dbReference type="Pfam" id="PF00353">
    <property type="entry name" value="HemolysinCabind"/>
    <property type="match status" value="4"/>
</dbReference>
<organism evidence="3 4">
    <name type="scientific">Roseivivax isoporae LMG 25204</name>
    <dbReference type="NCBI Taxonomy" id="1449351"/>
    <lineage>
        <taxon>Bacteria</taxon>
        <taxon>Pseudomonadati</taxon>
        <taxon>Pseudomonadota</taxon>
        <taxon>Alphaproteobacteria</taxon>
        <taxon>Rhodobacterales</taxon>
        <taxon>Roseobacteraceae</taxon>
        <taxon>Roseivivax</taxon>
    </lineage>
</organism>
<evidence type="ECO:0000313" key="3">
    <source>
        <dbReference type="EMBL" id="ETX26984.1"/>
    </source>
</evidence>
<dbReference type="OrthoDB" id="9342475at2"/>
<comment type="subcellular location">
    <subcellularLocation>
        <location evidence="1">Secreted</location>
    </subcellularLocation>
</comment>
<accession>X7F4K1</accession>
<dbReference type="AlphaFoldDB" id="X7F4K1"/>
<evidence type="ECO:0008006" key="5">
    <source>
        <dbReference type="Google" id="ProtNLM"/>
    </source>
</evidence>
<gene>
    <name evidence="3" type="ORF">RISW2_17115</name>
</gene>
<dbReference type="GO" id="GO:0005509">
    <property type="term" value="F:calcium ion binding"/>
    <property type="evidence" value="ECO:0007669"/>
    <property type="project" value="InterPro"/>
</dbReference>
<sequence>MADPALFTSVADNSLLAFGETLVPRGDDNRGGPYDITDIFEEGFLFGNQRVSAIRVGTNGEVFFPDYYNGSVSIFGTDLDARIPRGGFPEGLEGSGVYIDLDTERDSVIVTWNEVGFYFEDYSNPVTFQLEILDLGEGDSELVFRYVDTDGSWIPYGFSINQQWPNFVNLGDILRPIGRELDSTAGNTGVEGVWQFRLIDGQFQPEDLIGDPVIGTDGDDAIFGGALGDSILGGNGNDTLSGAGRDDILAGGNQSDLIAGNFGNDSLYGGSGNDTIFGGPGRDEIQGGIGNDVVRPGQDADTVYAGAGNDTVLGSNQDWGDGGDVLNGMEGDDVLNGGRGRDTIAGQSGNDMLNGGFDDDTLFGGEGDDFLYGGEAQGYGPTLDVIYGGAGADRFFVDPGSQNVTAVVRDYNHADGDALVYDGTDVTRDDFVLDVQRVIGADGPIVLDIDVIRLYEGGYRQTVFTLTQPVSNDFVLLRLPVPEPGSGDEILFDLG</sequence>
<dbReference type="SUPFAM" id="SSF51120">
    <property type="entry name" value="beta-Roll"/>
    <property type="match status" value="2"/>
</dbReference>
<dbReference type="InterPro" id="IPR001343">
    <property type="entry name" value="Hemolysn_Ca-bd"/>
</dbReference>
<name>X7F4K1_9RHOB</name>
<dbReference type="Gene3D" id="2.150.10.10">
    <property type="entry name" value="Serralysin-like metalloprotease, C-terminal"/>
    <property type="match status" value="3"/>
</dbReference>
<protein>
    <recommendedName>
        <fullName evidence="5">Calcium-binding protein</fullName>
    </recommendedName>
</protein>